<proteinExistence type="predicted"/>
<evidence type="ECO:0000313" key="3">
    <source>
        <dbReference type="Proteomes" id="UP000278673"/>
    </source>
</evidence>
<dbReference type="RefSeq" id="WP_122183760.1">
    <property type="nucleotide sequence ID" value="NZ_RFFJ01000049.1"/>
</dbReference>
<keyword evidence="3" id="KW-1185">Reference proteome</keyword>
<organism evidence="2 3">
    <name type="scientific">Streptomyces triticirhizae</name>
    <dbReference type="NCBI Taxonomy" id="2483353"/>
    <lineage>
        <taxon>Bacteria</taxon>
        <taxon>Bacillati</taxon>
        <taxon>Actinomycetota</taxon>
        <taxon>Actinomycetes</taxon>
        <taxon>Kitasatosporales</taxon>
        <taxon>Streptomycetaceae</taxon>
        <taxon>Streptomyces</taxon>
    </lineage>
</organism>
<feature type="region of interest" description="Disordered" evidence="1">
    <location>
        <begin position="204"/>
        <end position="224"/>
    </location>
</feature>
<dbReference type="EMBL" id="RFFJ01000049">
    <property type="protein sequence ID" value="RMI41138.1"/>
    <property type="molecule type" value="Genomic_DNA"/>
</dbReference>
<dbReference type="Proteomes" id="UP000278673">
    <property type="component" value="Unassembled WGS sequence"/>
</dbReference>
<evidence type="ECO:0000313" key="2">
    <source>
        <dbReference type="EMBL" id="RMI41138.1"/>
    </source>
</evidence>
<evidence type="ECO:0000256" key="1">
    <source>
        <dbReference type="SAM" id="MobiDB-lite"/>
    </source>
</evidence>
<feature type="compositionally biased region" description="Basic and acidic residues" evidence="1">
    <location>
        <begin position="214"/>
        <end position="224"/>
    </location>
</feature>
<protein>
    <submittedName>
        <fullName evidence="2">Uncharacterized protein</fullName>
    </submittedName>
</protein>
<gene>
    <name evidence="2" type="ORF">EBN88_11620</name>
</gene>
<dbReference type="AlphaFoldDB" id="A0A3M2M227"/>
<name>A0A3M2M227_9ACTN</name>
<accession>A0A3M2M227</accession>
<sequence>MAAARESFAVAASALEDWAAHRPEAQRRARDLEIEAREAQSALAALPSPTPHQLSLTLRSAGTLFVGSSPRLIDGKPSTATLLVTVRGFDYGDDPRVAAEGALHAMVAAKGKGWTGGVYELPCGPAAVVTGGHAYEVPWKDPSRPPFTPRFAELQAHIPVPTHPSLPERHLLTVTFSTPHPGHWDAYMPSVARLLHTVTFVPEGSAPAETVSTSRKEGEPARRS</sequence>
<reference evidence="2 3" key="1">
    <citation type="submission" date="2018-10" db="EMBL/GenBank/DDBJ databases">
        <title>Isolation, diversity and antifungal activity of actinobacteria from wheat.</title>
        <authorList>
            <person name="Han C."/>
        </authorList>
    </citation>
    <scope>NUCLEOTIDE SEQUENCE [LARGE SCALE GENOMIC DNA]</scope>
    <source>
        <strain evidence="2 3">NEAU-YY642</strain>
    </source>
</reference>
<comment type="caution">
    <text evidence="2">The sequence shown here is derived from an EMBL/GenBank/DDBJ whole genome shotgun (WGS) entry which is preliminary data.</text>
</comment>